<keyword evidence="3" id="KW-1185">Reference proteome</keyword>
<dbReference type="PANTHER" id="PTHR10374">
    <property type="entry name" value="LACTOYLGLUTATHIONE LYASE GLYOXALASE I"/>
    <property type="match status" value="1"/>
</dbReference>
<protein>
    <submittedName>
        <fullName evidence="2">Lactoylglutathione lyase</fullName>
    </submittedName>
</protein>
<evidence type="ECO:0000313" key="3">
    <source>
        <dbReference type="Proteomes" id="UP000631653"/>
    </source>
</evidence>
<dbReference type="PANTHER" id="PTHR10374:SF30">
    <property type="entry name" value="LACTOYLGLUTATHIONE LYASE"/>
    <property type="match status" value="1"/>
</dbReference>
<proteinExistence type="predicted"/>
<keyword evidence="2" id="KW-0456">Lyase</keyword>
<dbReference type="GO" id="GO:0016829">
    <property type="term" value="F:lyase activity"/>
    <property type="evidence" value="ECO:0007669"/>
    <property type="project" value="UniProtKB-KW"/>
</dbReference>
<sequence length="133" mass="15346">MAKMIHSMIRVRDEQTSLAFYEKAFRLSVAERIVFDSFTLIYLSNSEQSFELELTINHDRDHPYDPGDGYGHLAVSVTDVVAEHERFEREGLKPQPVKELSHEGRLLGKFFFVSDPDGYRIEVLQRGAPGRFL</sequence>
<dbReference type="InterPro" id="IPR029068">
    <property type="entry name" value="Glyas_Bleomycin-R_OHBP_Dase"/>
</dbReference>
<feature type="domain" description="VOC" evidence="1">
    <location>
        <begin position="3"/>
        <end position="126"/>
    </location>
</feature>
<dbReference type="Proteomes" id="UP000631653">
    <property type="component" value="Unassembled WGS sequence"/>
</dbReference>
<dbReference type="EMBL" id="WOSY01000002">
    <property type="protein sequence ID" value="NHN87554.1"/>
    <property type="molecule type" value="Genomic_DNA"/>
</dbReference>
<evidence type="ECO:0000313" key="2">
    <source>
        <dbReference type="EMBL" id="NHN87554.1"/>
    </source>
</evidence>
<comment type="caution">
    <text evidence="2">The sequence shown here is derived from an EMBL/GenBank/DDBJ whole genome shotgun (WGS) entry which is preliminary data.</text>
</comment>
<dbReference type="Gene3D" id="3.10.180.10">
    <property type="entry name" value="2,3-Dihydroxybiphenyl 1,2-Dioxygenase, domain 1"/>
    <property type="match status" value="1"/>
</dbReference>
<dbReference type="Pfam" id="PF00903">
    <property type="entry name" value="Glyoxalase"/>
    <property type="match status" value="1"/>
</dbReference>
<dbReference type="RefSeq" id="WP_173568846.1">
    <property type="nucleotide sequence ID" value="NZ_WOSY01000002.1"/>
</dbReference>
<name>A0ABX0JW90_9PROT</name>
<dbReference type="InterPro" id="IPR037523">
    <property type="entry name" value="VOC_core"/>
</dbReference>
<dbReference type="InterPro" id="IPR004360">
    <property type="entry name" value="Glyas_Fos-R_dOase_dom"/>
</dbReference>
<gene>
    <name evidence="2" type="ORF">GOB81_02765</name>
</gene>
<reference evidence="2 3" key="1">
    <citation type="journal article" date="2020" name="Int. J. Syst. Evol. Microbiol.">
        <title>Novel acetic acid bacteria from cider fermentations: Acetobacter conturbans sp. nov. and Acetobacter fallax sp. nov.</title>
        <authorList>
            <person name="Sombolestani A.S."/>
            <person name="Cleenwerck I."/>
            <person name="Cnockaert M."/>
            <person name="Borremans W."/>
            <person name="Wieme A.D."/>
            <person name="De Vuyst L."/>
            <person name="Vandamme P."/>
        </authorList>
    </citation>
    <scope>NUCLEOTIDE SEQUENCE [LARGE SCALE GENOMIC DNA]</scope>
    <source>
        <strain evidence="2 3">LMG 1627</strain>
    </source>
</reference>
<dbReference type="SUPFAM" id="SSF54593">
    <property type="entry name" value="Glyoxalase/Bleomycin resistance protein/Dihydroxybiphenyl dioxygenase"/>
    <property type="match status" value="1"/>
</dbReference>
<evidence type="ECO:0000259" key="1">
    <source>
        <dbReference type="PROSITE" id="PS51819"/>
    </source>
</evidence>
<accession>A0ABX0JW90</accession>
<organism evidence="2 3">
    <name type="scientific">Acetobacter conturbans</name>
    <dbReference type="NCBI Taxonomy" id="1737472"/>
    <lineage>
        <taxon>Bacteria</taxon>
        <taxon>Pseudomonadati</taxon>
        <taxon>Pseudomonadota</taxon>
        <taxon>Alphaproteobacteria</taxon>
        <taxon>Acetobacterales</taxon>
        <taxon>Acetobacteraceae</taxon>
        <taxon>Acetobacter</taxon>
    </lineage>
</organism>
<dbReference type="PROSITE" id="PS51819">
    <property type="entry name" value="VOC"/>
    <property type="match status" value="1"/>
</dbReference>